<gene>
    <name evidence="1" type="ORF">PMAYCL1PPCAC_16896</name>
</gene>
<proteinExistence type="predicted"/>
<name>A0AAN5CLL4_9BILA</name>
<dbReference type="Proteomes" id="UP001328107">
    <property type="component" value="Unassembled WGS sequence"/>
</dbReference>
<accession>A0AAN5CLL4</accession>
<evidence type="ECO:0000313" key="2">
    <source>
        <dbReference type="Proteomes" id="UP001328107"/>
    </source>
</evidence>
<protein>
    <submittedName>
        <fullName evidence="1">Uncharacterized protein</fullName>
    </submittedName>
</protein>
<dbReference type="EMBL" id="BTRK01000004">
    <property type="protein sequence ID" value="GMR46701.1"/>
    <property type="molecule type" value="Genomic_DNA"/>
</dbReference>
<feature type="non-terminal residue" evidence="1">
    <location>
        <position position="1"/>
    </location>
</feature>
<dbReference type="AlphaFoldDB" id="A0AAN5CLL4"/>
<organism evidence="1 2">
    <name type="scientific">Pristionchus mayeri</name>
    <dbReference type="NCBI Taxonomy" id="1317129"/>
    <lineage>
        <taxon>Eukaryota</taxon>
        <taxon>Metazoa</taxon>
        <taxon>Ecdysozoa</taxon>
        <taxon>Nematoda</taxon>
        <taxon>Chromadorea</taxon>
        <taxon>Rhabditida</taxon>
        <taxon>Rhabditina</taxon>
        <taxon>Diplogasteromorpha</taxon>
        <taxon>Diplogasteroidea</taxon>
        <taxon>Neodiplogasteridae</taxon>
        <taxon>Pristionchus</taxon>
    </lineage>
</organism>
<sequence length="424" mass="46497">LPLTITFPSHFHSRSDYRMVRQLLLTAALVAVAVSLGEYKMILAGCNCGDIMTYNLTTSAYCPLTSYKWCNISMMVEDLNDCSATCPGRERVVLVSRNNTAMYYPMNKLSCNRQTGILTTDQGKTIINPAAMRPTCAQKPRCNECPYTFQPTCASDKSCLESNIKFWTDENFCTRIQCNAGTLMLYNSSNPAQYHPYYARELFCTTAKTWTNYSYDGQTGGYAAPLTFGVNCVLPKTCENCPTPNLATDIAQLPVPFRAGYFFQKPIYTKAVGVCSQIDCPAGYKLYGFNSTSETVTGLEYTGKGPQTCGEFSKWQNGGLEYSPVNLLTACLQVIPPPTTPSPCGTWDALPAVGGGEVRCEGTQPVVNCTDKKIQVLTTATTHEFDKMSFVAGKGWLSFDCDGTAKLWKTGTADIEGVMCKGFV</sequence>
<evidence type="ECO:0000313" key="1">
    <source>
        <dbReference type="EMBL" id="GMR46701.1"/>
    </source>
</evidence>
<keyword evidence="2" id="KW-1185">Reference proteome</keyword>
<reference evidence="2" key="1">
    <citation type="submission" date="2022-10" db="EMBL/GenBank/DDBJ databases">
        <title>Genome assembly of Pristionchus species.</title>
        <authorList>
            <person name="Yoshida K."/>
            <person name="Sommer R.J."/>
        </authorList>
    </citation>
    <scope>NUCLEOTIDE SEQUENCE [LARGE SCALE GENOMIC DNA]</scope>
    <source>
        <strain evidence="2">RS5460</strain>
    </source>
</reference>
<comment type="caution">
    <text evidence="1">The sequence shown here is derived from an EMBL/GenBank/DDBJ whole genome shotgun (WGS) entry which is preliminary data.</text>
</comment>